<dbReference type="EMBL" id="LR796254">
    <property type="protein sequence ID" value="CAB4131971.1"/>
    <property type="molecule type" value="Genomic_DNA"/>
</dbReference>
<reference evidence="1" key="1">
    <citation type="submission" date="2020-04" db="EMBL/GenBank/DDBJ databases">
        <authorList>
            <person name="Chiriac C."/>
            <person name="Salcher M."/>
            <person name="Ghai R."/>
            <person name="Kavagutti S V."/>
        </authorList>
    </citation>
    <scope>NUCLEOTIDE SEQUENCE</scope>
</reference>
<evidence type="ECO:0000313" key="1">
    <source>
        <dbReference type="EMBL" id="CAB4131971.1"/>
    </source>
</evidence>
<organism evidence="1">
    <name type="scientific">uncultured Caudovirales phage</name>
    <dbReference type="NCBI Taxonomy" id="2100421"/>
    <lineage>
        <taxon>Viruses</taxon>
        <taxon>Duplodnaviria</taxon>
        <taxon>Heunggongvirae</taxon>
        <taxon>Uroviricota</taxon>
        <taxon>Caudoviricetes</taxon>
        <taxon>Peduoviridae</taxon>
        <taxon>Maltschvirus</taxon>
        <taxon>Maltschvirus maltsch</taxon>
    </lineage>
</organism>
<name>A0A6J5LCG8_9CAUD</name>
<accession>A0A6J5LCG8</accession>
<sequence>MDAHMMSTLYAAATESLVSDASATSTFEKMIAVAFTHSSVETFAKDLRDTEKQIKKDFDVSSMPGPWRSAKSVVHGAMKLSIKLIDDNGSYVGKTFLQNKIREMKTPKEEISNEDYANKVIRNLMNVPETLDAVKVFQLVKDFVNASGK</sequence>
<proteinExistence type="predicted"/>
<gene>
    <name evidence="1" type="ORF">UFOVP135_51</name>
</gene>
<protein>
    <submittedName>
        <fullName evidence="1">Uncharacterized protein</fullName>
    </submittedName>
</protein>